<accession>A0ACB9N709</accession>
<sequence length="75" mass="7985">MESYPSGKSSFAPCEVGSLMTLSRASVVATLGVRSSWRGRTCKKIGGGGESDFHFLAVVNGSSMYMDSRSQLPCM</sequence>
<comment type="caution">
    <text evidence="1">The sequence shown here is derived from an EMBL/GenBank/DDBJ whole genome shotgun (WGS) entry which is preliminary data.</text>
</comment>
<evidence type="ECO:0000313" key="1">
    <source>
        <dbReference type="EMBL" id="KAI4331519.1"/>
    </source>
</evidence>
<protein>
    <submittedName>
        <fullName evidence="1">Uncharacterized protein</fullName>
    </submittedName>
</protein>
<organism evidence="1 2">
    <name type="scientific">Melastoma candidum</name>
    <dbReference type="NCBI Taxonomy" id="119954"/>
    <lineage>
        <taxon>Eukaryota</taxon>
        <taxon>Viridiplantae</taxon>
        <taxon>Streptophyta</taxon>
        <taxon>Embryophyta</taxon>
        <taxon>Tracheophyta</taxon>
        <taxon>Spermatophyta</taxon>
        <taxon>Magnoliopsida</taxon>
        <taxon>eudicotyledons</taxon>
        <taxon>Gunneridae</taxon>
        <taxon>Pentapetalae</taxon>
        <taxon>rosids</taxon>
        <taxon>malvids</taxon>
        <taxon>Myrtales</taxon>
        <taxon>Melastomataceae</taxon>
        <taxon>Melastomatoideae</taxon>
        <taxon>Melastomateae</taxon>
        <taxon>Melastoma</taxon>
    </lineage>
</organism>
<proteinExistence type="predicted"/>
<keyword evidence="2" id="KW-1185">Reference proteome</keyword>
<dbReference type="EMBL" id="CM042887">
    <property type="protein sequence ID" value="KAI4331519.1"/>
    <property type="molecule type" value="Genomic_DNA"/>
</dbReference>
<name>A0ACB9N709_9MYRT</name>
<reference evidence="2" key="1">
    <citation type="journal article" date="2023" name="Front. Plant Sci.">
        <title>Chromosomal-level genome assembly of Melastoma candidum provides insights into trichome evolution.</title>
        <authorList>
            <person name="Zhong Y."/>
            <person name="Wu W."/>
            <person name="Sun C."/>
            <person name="Zou P."/>
            <person name="Liu Y."/>
            <person name="Dai S."/>
            <person name="Zhou R."/>
        </authorList>
    </citation>
    <scope>NUCLEOTIDE SEQUENCE [LARGE SCALE GENOMIC DNA]</scope>
</reference>
<dbReference type="Proteomes" id="UP001057402">
    <property type="component" value="Chromosome 8"/>
</dbReference>
<evidence type="ECO:0000313" key="2">
    <source>
        <dbReference type="Proteomes" id="UP001057402"/>
    </source>
</evidence>
<gene>
    <name evidence="1" type="ORF">MLD38_029704</name>
</gene>